<dbReference type="STRING" id="48698.ENSPFOP00000028374"/>
<dbReference type="eggNOG" id="ENOG502RNH8">
    <property type="taxonomic scope" value="Eukaryota"/>
</dbReference>
<dbReference type="Ensembl" id="ENSPFOT00000023580.1">
    <property type="protein sequence ID" value="ENSPFOP00000028374.1"/>
    <property type="gene ID" value="ENSPFOG00000022573.1"/>
</dbReference>
<organism evidence="1 2">
    <name type="scientific">Poecilia formosa</name>
    <name type="common">Amazon molly</name>
    <name type="synonym">Limia formosa</name>
    <dbReference type="NCBI Taxonomy" id="48698"/>
    <lineage>
        <taxon>Eukaryota</taxon>
        <taxon>Metazoa</taxon>
        <taxon>Chordata</taxon>
        <taxon>Craniata</taxon>
        <taxon>Vertebrata</taxon>
        <taxon>Euteleostomi</taxon>
        <taxon>Actinopterygii</taxon>
        <taxon>Neopterygii</taxon>
        <taxon>Teleostei</taxon>
        <taxon>Neoteleostei</taxon>
        <taxon>Acanthomorphata</taxon>
        <taxon>Ovalentaria</taxon>
        <taxon>Atherinomorphae</taxon>
        <taxon>Cyprinodontiformes</taxon>
        <taxon>Poeciliidae</taxon>
        <taxon>Poeciliinae</taxon>
        <taxon>Poecilia</taxon>
    </lineage>
</organism>
<dbReference type="GeneTree" id="ENSGT00940000163828"/>
<dbReference type="OMA" id="ICAQKIS"/>
<proteinExistence type="predicted"/>
<sequence>EDFSDLRNVSLFYLKLQGQFLLPASTTQNIVEEIQNIHELGQTYCLSKLWSLLKNETPLSDEDITNICESVKGFDLFSICHTGPMRTAHSSANLFNYVEPKKIFLGRDENRTDRFAYYVPLRKTLKCLLESDLWKKSGQHTSESPSDILSDINDGRIYKSNNFFVENPSCLKLILYQDAFEVISYNRLWGEEGTHNVCCVRFHIRNVELLLLHITSFKCHYQCITFIKHDIFQLSESKFGELLPNIDVLQCLFITKFFDDRLVPTPLAGDNLGSHCIGGFSENFSRTQHFCRYCLITRSEFQGEDPNVCGPLRTIERYNSALDELQEEPDIEGVKFRSIFNSLKYFYVHLPGLPPCLGHDLFEGIVSYDLALYLKYFIKKKGWFTYSTLNRHIKQFKYCDSDASSKPCEVTYNAAKLSGQAMQNWNLLRLLPLIIGDKVQDTADDVWQLTLQLKDTVELICAQKISLAQIAYLDVVIQEYLETRKLQAYVSAGLSGQTILQIKSGSPFYSTLYSKSIQDAVRQFDFTETNTNATLEILYKGTSYKGQFLVTGSIEAVEFGELQLILINNEAVHVLVSVYKAEF</sequence>
<dbReference type="Proteomes" id="UP000028760">
    <property type="component" value="Unassembled WGS sequence"/>
</dbReference>
<keyword evidence="2" id="KW-1185">Reference proteome</keyword>
<dbReference type="EMBL" id="AYCK01026103">
    <property type="status" value="NOT_ANNOTATED_CDS"/>
    <property type="molecule type" value="Genomic_DNA"/>
</dbReference>
<protein>
    <submittedName>
        <fullName evidence="1">Uncharacterized protein</fullName>
    </submittedName>
</protein>
<dbReference type="AlphaFoldDB" id="A0A096MAD3"/>
<reference evidence="1" key="3">
    <citation type="submission" date="2025-09" db="UniProtKB">
        <authorList>
            <consortium name="Ensembl"/>
        </authorList>
    </citation>
    <scope>IDENTIFICATION</scope>
</reference>
<reference evidence="2" key="1">
    <citation type="submission" date="2013-10" db="EMBL/GenBank/DDBJ databases">
        <authorList>
            <person name="Schartl M."/>
            <person name="Warren W."/>
        </authorList>
    </citation>
    <scope>NUCLEOTIDE SEQUENCE [LARGE SCALE GENOMIC DNA]</scope>
    <source>
        <strain evidence="2">female</strain>
    </source>
</reference>
<name>A0A096MAD3_POEFO</name>
<reference evidence="1" key="2">
    <citation type="submission" date="2025-08" db="UniProtKB">
        <authorList>
            <consortium name="Ensembl"/>
        </authorList>
    </citation>
    <scope>IDENTIFICATION</scope>
</reference>
<evidence type="ECO:0000313" key="2">
    <source>
        <dbReference type="Proteomes" id="UP000028760"/>
    </source>
</evidence>
<accession>A0A096MAD3</accession>
<dbReference type="EMBL" id="AYCK01026104">
    <property type="status" value="NOT_ANNOTATED_CDS"/>
    <property type="molecule type" value="Genomic_DNA"/>
</dbReference>
<evidence type="ECO:0000313" key="1">
    <source>
        <dbReference type="Ensembl" id="ENSPFOP00000028374.1"/>
    </source>
</evidence>